<name>A0ABW9F8F7_9FIRM</name>
<dbReference type="InterPro" id="IPR007214">
    <property type="entry name" value="YbaK/aa-tRNA-synth-assoc-dom"/>
</dbReference>
<dbReference type="Proteomes" id="UP001629536">
    <property type="component" value="Unassembled WGS sequence"/>
</dbReference>
<dbReference type="PANTHER" id="PTHR30411:SF0">
    <property type="entry name" value="CYS-TRNA(PRO)_CYS-TRNA(CYS) DEACYLASE YBAK"/>
    <property type="match status" value="1"/>
</dbReference>
<dbReference type="CDD" id="cd00002">
    <property type="entry name" value="YbaK_deacylase"/>
    <property type="match status" value="1"/>
</dbReference>
<dbReference type="SUPFAM" id="SSF55826">
    <property type="entry name" value="YbaK/ProRS associated domain"/>
    <property type="match status" value="1"/>
</dbReference>
<keyword evidence="7" id="KW-1185">Reference proteome</keyword>
<dbReference type="InterPro" id="IPR004369">
    <property type="entry name" value="Prolyl-tRNA_editing_YbaK/EbsC"/>
</dbReference>
<evidence type="ECO:0000256" key="1">
    <source>
        <dbReference type="ARBA" id="ARBA00009798"/>
    </source>
</evidence>
<sequence>MSKNKDKTNVMRFLDQKKIDYIPYQYETDGSLTGVDVALKLNKEMSSVFKTLVTVGKSNQNYVFVIPVDRELDLKNAAEASNEKSIRMIPSKELLGLTGYIHGGCSPLCMKKPFKTFIDEEVNNHESITFSAGKIGYQVEIKIENLKQVLNFQVFQLTE</sequence>
<evidence type="ECO:0000259" key="5">
    <source>
        <dbReference type="Pfam" id="PF04073"/>
    </source>
</evidence>
<organism evidence="6 7">
    <name type="scientific">Helcococcus bovis</name>
    <dbReference type="NCBI Taxonomy" id="3153252"/>
    <lineage>
        <taxon>Bacteria</taxon>
        <taxon>Bacillati</taxon>
        <taxon>Bacillota</taxon>
        <taxon>Tissierellia</taxon>
        <taxon>Tissierellales</taxon>
        <taxon>Peptoniphilaceae</taxon>
        <taxon>Helcococcus</taxon>
    </lineage>
</organism>
<evidence type="ECO:0000256" key="2">
    <source>
        <dbReference type="ARBA" id="ARBA00022917"/>
    </source>
</evidence>
<proteinExistence type="inferred from homology"/>
<accession>A0ABW9F8F7</accession>
<gene>
    <name evidence="6" type="primary">ybaK</name>
    <name evidence="6" type="ORF">ABGF40_07000</name>
</gene>
<comment type="caution">
    <text evidence="6">The sequence shown here is derived from an EMBL/GenBank/DDBJ whole genome shotgun (WGS) entry which is preliminary data.</text>
</comment>
<protein>
    <recommendedName>
        <fullName evidence="4">Cys-tRNA(Pro)/Cys-tRNA(Cys) deacylase</fullName>
        <ecNumber evidence="4">4.2.-.-</ecNumber>
    </recommendedName>
</protein>
<reference evidence="6 7" key="1">
    <citation type="journal article" date="2024" name="Front. Microbiol.">
        <title>Pangenomic and biochemical analyses of Helcococcus ovis reveal widespread tetracycline resistance and a novel bacterial species, Helcococcus bovis.</title>
        <authorList>
            <person name="Cunha F."/>
            <person name="Zhai Y."/>
            <person name="Casaro S."/>
            <person name="Jones K.L."/>
            <person name="Hernandez M."/>
            <person name="Bisinotto R.S."/>
            <person name="Kariyawasam S."/>
            <person name="Brown M.B."/>
            <person name="Phillips A."/>
            <person name="Jeong K.C."/>
            <person name="Galvao K.N."/>
        </authorList>
    </citation>
    <scope>NUCLEOTIDE SEQUENCE [LARGE SCALE GENOMIC DNA]</scope>
    <source>
        <strain evidence="6 7">KG197</strain>
    </source>
</reference>
<dbReference type="PIRSF" id="PIRSF006181">
    <property type="entry name" value="EbsC_YbaK"/>
    <property type="match status" value="1"/>
</dbReference>
<dbReference type="Pfam" id="PF04073">
    <property type="entry name" value="tRNA_edit"/>
    <property type="match status" value="1"/>
</dbReference>
<dbReference type="PANTHER" id="PTHR30411">
    <property type="entry name" value="CYTOPLASMIC PROTEIN"/>
    <property type="match status" value="1"/>
</dbReference>
<dbReference type="InterPro" id="IPR036754">
    <property type="entry name" value="YbaK/aa-tRNA-synt-asso_dom_sf"/>
</dbReference>
<evidence type="ECO:0000256" key="4">
    <source>
        <dbReference type="PIRNR" id="PIRNR006181"/>
    </source>
</evidence>
<dbReference type="NCBIfam" id="TIGR00011">
    <property type="entry name" value="YbaK_EbsC"/>
    <property type="match status" value="1"/>
</dbReference>
<dbReference type="Gene3D" id="3.90.960.10">
    <property type="entry name" value="YbaK/aminoacyl-tRNA synthetase-associated domain"/>
    <property type="match status" value="1"/>
</dbReference>
<keyword evidence="3 4" id="KW-0456">Lyase</keyword>
<evidence type="ECO:0000313" key="6">
    <source>
        <dbReference type="EMBL" id="MFM1525418.1"/>
    </source>
</evidence>
<dbReference type="EMBL" id="JBFNFH010000018">
    <property type="protein sequence ID" value="MFM1525418.1"/>
    <property type="molecule type" value="Genomic_DNA"/>
</dbReference>
<feature type="domain" description="YbaK/aminoacyl-tRNA synthetase-associated" evidence="5">
    <location>
        <begin position="36"/>
        <end position="147"/>
    </location>
</feature>
<evidence type="ECO:0000313" key="7">
    <source>
        <dbReference type="Proteomes" id="UP001629536"/>
    </source>
</evidence>
<dbReference type="EC" id="4.2.-.-" evidence="4"/>
<evidence type="ECO:0000256" key="3">
    <source>
        <dbReference type="ARBA" id="ARBA00023239"/>
    </source>
</evidence>
<comment type="similarity">
    <text evidence="1 4">Belongs to the prolyl-tRNA editing family. YbaK/EbsC subfamily.</text>
</comment>
<keyword evidence="2 4" id="KW-0648">Protein biosynthesis</keyword>
<dbReference type="RefSeq" id="WP_408104728.1">
    <property type="nucleotide sequence ID" value="NZ_JBFNFH010000018.1"/>
</dbReference>